<dbReference type="InterPro" id="IPR001845">
    <property type="entry name" value="HTH_ArsR_DNA-bd_dom"/>
</dbReference>
<dbReference type="Gene3D" id="1.10.10.10">
    <property type="entry name" value="Winged helix-like DNA-binding domain superfamily/Winged helix DNA-binding domain"/>
    <property type="match status" value="1"/>
</dbReference>
<dbReference type="RefSeq" id="WP_174682491.1">
    <property type="nucleotide sequence ID" value="NZ_JABUQZ010000001.1"/>
</dbReference>
<dbReference type="CDD" id="cd00090">
    <property type="entry name" value="HTH_ARSR"/>
    <property type="match status" value="1"/>
</dbReference>
<dbReference type="Pfam" id="PF12840">
    <property type="entry name" value="HTH_20"/>
    <property type="match status" value="1"/>
</dbReference>
<evidence type="ECO:0000313" key="3">
    <source>
        <dbReference type="Proteomes" id="UP001016761"/>
    </source>
</evidence>
<dbReference type="Proteomes" id="UP001016761">
    <property type="component" value="Unassembled WGS sequence"/>
</dbReference>
<name>A0ABX2LLW0_9EURY</name>
<feature type="domain" description="HTH arsR-type" evidence="1">
    <location>
        <begin position="20"/>
        <end position="96"/>
    </location>
</feature>
<sequence>MDEGSEEDADDLDRWERLAELFTAVSHKVRIAILASLYADEERPLTEVGDAFDYSRSAIQKHVDTLVEVDAVYRPQDDDRAYALTPLGRYLAKLVVEDGDELYTAIRRVSEAADDAVEEFSDVPLDESSMEKAVNNRKWELVGTELEAELSALFPASGESDDRP</sequence>
<dbReference type="SUPFAM" id="SSF46785">
    <property type="entry name" value="Winged helix' DNA-binding domain"/>
    <property type="match status" value="1"/>
</dbReference>
<protein>
    <submittedName>
        <fullName evidence="2">Helix-turn-helix transcriptional regulator</fullName>
    </submittedName>
</protein>
<dbReference type="InterPro" id="IPR036390">
    <property type="entry name" value="WH_DNA-bd_sf"/>
</dbReference>
<keyword evidence="3" id="KW-1185">Reference proteome</keyword>
<comment type="caution">
    <text evidence="2">The sequence shown here is derived from an EMBL/GenBank/DDBJ whole genome shotgun (WGS) entry which is preliminary data.</text>
</comment>
<dbReference type="InterPro" id="IPR036388">
    <property type="entry name" value="WH-like_DNA-bd_sf"/>
</dbReference>
<reference evidence="2 3" key="1">
    <citation type="submission" date="2020-06" db="EMBL/GenBank/DDBJ databases">
        <title>Haloterrigena sp. nov., an extremely halophilic archaeon isolated from a saline sediment.</title>
        <authorList>
            <person name="Liu B.-B."/>
        </authorList>
    </citation>
    <scope>NUCLEOTIDE SEQUENCE [LARGE SCALE GENOMIC DNA]</scope>
    <source>
        <strain evidence="2 3">SYSU A558-1</strain>
    </source>
</reference>
<dbReference type="EMBL" id="JABUQZ010000001">
    <property type="protein sequence ID" value="NUC74781.1"/>
    <property type="molecule type" value="Genomic_DNA"/>
</dbReference>
<proteinExistence type="predicted"/>
<organism evidence="2 3">
    <name type="scientific">Haloterrigena gelatinilytica</name>
    <dbReference type="NCBI Taxonomy" id="2741724"/>
    <lineage>
        <taxon>Archaea</taxon>
        <taxon>Methanobacteriati</taxon>
        <taxon>Methanobacteriota</taxon>
        <taxon>Stenosarchaea group</taxon>
        <taxon>Halobacteria</taxon>
        <taxon>Halobacteriales</taxon>
        <taxon>Natrialbaceae</taxon>
        <taxon>Haloterrigena</taxon>
    </lineage>
</organism>
<evidence type="ECO:0000259" key="1">
    <source>
        <dbReference type="SMART" id="SM00418"/>
    </source>
</evidence>
<dbReference type="SMART" id="SM00418">
    <property type="entry name" value="HTH_ARSR"/>
    <property type="match status" value="1"/>
</dbReference>
<gene>
    <name evidence="2" type="ORF">HTZ84_21190</name>
</gene>
<dbReference type="InterPro" id="IPR011991">
    <property type="entry name" value="ArsR-like_HTH"/>
</dbReference>
<accession>A0ABX2LLW0</accession>
<evidence type="ECO:0000313" key="2">
    <source>
        <dbReference type="EMBL" id="NUC74781.1"/>
    </source>
</evidence>